<accession>A0A7Z7NM67</accession>
<dbReference type="EMBL" id="OGUU01000008">
    <property type="protein sequence ID" value="SPC09692.1"/>
    <property type="molecule type" value="Genomic_DNA"/>
</dbReference>
<gene>
    <name evidence="1" type="ORF">CBM2594_A41015</name>
</gene>
<proteinExistence type="predicted"/>
<protein>
    <submittedName>
        <fullName evidence="1">Uncharacterized protein</fullName>
    </submittedName>
</protein>
<organism evidence="1">
    <name type="scientific">Cupriavidus taiwanensis</name>
    <dbReference type="NCBI Taxonomy" id="164546"/>
    <lineage>
        <taxon>Bacteria</taxon>
        <taxon>Pseudomonadati</taxon>
        <taxon>Pseudomonadota</taxon>
        <taxon>Betaproteobacteria</taxon>
        <taxon>Burkholderiales</taxon>
        <taxon>Burkholderiaceae</taxon>
        <taxon>Cupriavidus</taxon>
    </lineage>
</organism>
<dbReference type="AlphaFoldDB" id="A0A7Z7NM67"/>
<comment type="caution">
    <text evidence="1">The sequence shown here is derived from an EMBL/GenBank/DDBJ whole genome shotgun (WGS) entry which is preliminary data.</text>
</comment>
<reference evidence="1" key="1">
    <citation type="submission" date="2018-01" db="EMBL/GenBank/DDBJ databases">
        <authorList>
            <person name="Clerissi C."/>
        </authorList>
    </citation>
    <scope>NUCLEOTIDE SEQUENCE [LARGE SCALE GENOMIC DNA]</scope>
    <source>
        <strain evidence="1">Cupriavidus taiwanensis STM 6021</strain>
    </source>
</reference>
<dbReference type="Proteomes" id="UP000257139">
    <property type="component" value="Chromosome CBM2594_a"/>
</dbReference>
<sequence length="58" mass="5991">MIQCQEDFVRCTKTRAEALPKVAFPPFQGGAGGAAAGVLPCQAARAGTPGRGRNSNKM</sequence>
<name>A0A7Z7NM67_9BURK</name>
<evidence type="ECO:0000313" key="1">
    <source>
        <dbReference type="EMBL" id="SPC09692.1"/>
    </source>
</evidence>